<evidence type="ECO:0008006" key="3">
    <source>
        <dbReference type="Google" id="ProtNLM"/>
    </source>
</evidence>
<dbReference type="SUPFAM" id="SSF48208">
    <property type="entry name" value="Six-hairpin glycosidases"/>
    <property type="match status" value="1"/>
</dbReference>
<protein>
    <recommendedName>
        <fullName evidence="3">Glycosyl hydrolase</fullName>
    </recommendedName>
</protein>
<dbReference type="Proteomes" id="UP001652445">
    <property type="component" value="Unassembled WGS sequence"/>
</dbReference>
<evidence type="ECO:0000313" key="1">
    <source>
        <dbReference type="EMBL" id="MCU6792269.1"/>
    </source>
</evidence>
<dbReference type="EMBL" id="JAOQIO010000022">
    <property type="protein sequence ID" value="MCU6792269.1"/>
    <property type="molecule type" value="Genomic_DNA"/>
</dbReference>
<accession>A0ABT2UCA9</accession>
<name>A0ABT2UCA9_9BACL</name>
<proteinExistence type="predicted"/>
<evidence type="ECO:0000313" key="2">
    <source>
        <dbReference type="Proteomes" id="UP001652445"/>
    </source>
</evidence>
<dbReference type="InterPro" id="IPR008928">
    <property type="entry name" value="6-hairpin_glycosidase_sf"/>
</dbReference>
<reference evidence="1 2" key="1">
    <citation type="submission" date="2022-09" db="EMBL/GenBank/DDBJ databases">
        <authorList>
            <person name="Han X.L."/>
            <person name="Wang Q."/>
            <person name="Lu T."/>
        </authorList>
    </citation>
    <scope>NUCLEOTIDE SEQUENCE [LARGE SCALE GENOMIC DNA]</scope>
    <source>
        <strain evidence="1 2">WQ 127069</strain>
    </source>
</reference>
<gene>
    <name evidence="1" type="ORF">OB236_09025</name>
</gene>
<comment type="caution">
    <text evidence="1">The sequence shown here is derived from an EMBL/GenBank/DDBJ whole genome shotgun (WGS) entry which is preliminary data.</text>
</comment>
<dbReference type="RefSeq" id="WP_262683659.1">
    <property type="nucleotide sequence ID" value="NZ_JAOQIO010000022.1"/>
</dbReference>
<sequence length="586" mass="66232">MDTVKNDNLNRDDHKRWIPDTLMLEERARAAINAMVGMADSDHNYIPFFGADLMNKPSKMSHGDWDYGSSHGRMIDGLILARHMSGETFGAEVEARYRDNLLSFFKEDGMSYRQINPTRNWEPNANLIDQRAVILSLTTWFMETGDVAVKEAADRHVAALKRIAIKERDVWYYPASEYKETGWPSANGIQLRLAPDPAAFCGRLVMPLLKYHELTGNQDAFDLCQFFTALIIERSGVFNQDGSFNDSLAYRSGHFHTRIGTLDAIARFGAFTGDAAMISWVKKCYDWALTKSTAFGWTPGDLHEQAYEHETCSLVDLIATGITLAKSGYVEYWGVVERFLRNHLAESQLLDLDWVEDSDDQSNDIHAHTTYFQVGKRTRGAFAGYSAPNDFVCDVNEGRGHTSDLQICCLGSGTRGLFMGWSNSVTEKNGTVSINFLLNRGSKWLDVSSYLPHEGKVVIDVHMDIPRLLIRIPEWAGFTKIRFTRSLDGVETEGKGNEESRWVNKHFLVLGPAAAGETITVTFPLSYRRTLENAVGQTFETQWRGDDVVGITPQGTKKPLYSGRKVYNEAPMREGDYRRLDNEFVW</sequence>
<keyword evidence="2" id="KW-1185">Reference proteome</keyword>
<organism evidence="1 2">
    <name type="scientific">Paenibacillus baimaensis</name>
    <dbReference type="NCBI Taxonomy" id="2982185"/>
    <lineage>
        <taxon>Bacteria</taxon>
        <taxon>Bacillati</taxon>
        <taxon>Bacillota</taxon>
        <taxon>Bacilli</taxon>
        <taxon>Bacillales</taxon>
        <taxon>Paenibacillaceae</taxon>
        <taxon>Paenibacillus</taxon>
    </lineage>
</organism>